<protein>
    <recommendedName>
        <fullName evidence="3">Gamma-butyrobetaine hydroxylase-like N-terminal domain-containing protein</fullName>
    </recommendedName>
</protein>
<dbReference type="KEGG" id="obg:Verru16b_03540"/>
<dbReference type="RefSeq" id="WP_069963484.1">
    <property type="nucleotide sequence ID" value="NZ_CP016094.1"/>
</dbReference>
<evidence type="ECO:0000313" key="4">
    <source>
        <dbReference type="EMBL" id="AOS46434.1"/>
    </source>
</evidence>
<dbReference type="PANTHER" id="PTHR35303:SF5">
    <property type="entry name" value="OS02G0197800 PROTEIN"/>
    <property type="match status" value="1"/>
</dbReference>
<dbReference type="OrthoDB" id="9794178at2"/>
<organism evidence="4 5">
    <name type="scientific">Lacunisphaera limnophila</name>
    <dbReference type="NCBI Taxonomy" id="1838286"/>
    <lineage>
        <taxon>Bacteria</taxon>
        <taxon>Pseudomonadati</taxon>
        <taxon>Verrucomicrobiota</taxon>
        <taxon>Opitutia</taxon>
        <taxon>Opitutales</taxon>
        <taxon>Opitutaceae</taxon>
        <taxon>Lacunisphaera</taxon>
    </lineage>
</organism>
<dbReference type="PANTHER" id="PTHR35303">
    <property type="entry name" value="OS02G0197800 PROTEIN"/>
    <property type="match status" value="1"/>
</dbReference>
<evidence type="ECO:0000256" key="1">
    <source>
        <dbReference type="ARBA" id="ARBA00022723"/>
    </source>
</evidence>
<dbReference type="EMBL" id="CP016094">
    <property type="protein sequence ID" value="AOS46434.1"/>
    <property type="molecule type" value="Genomic_DNA"/>
</dbReference>
<dbReference type="InterPro" id="IPR010376">
    <property type="entry name" value="GBBH-like_N"/>
</dbReference>
<accession>A0A1D8B001</accession>
<dbReference type="Gene3D" id="3.30.2020.30">
    <property type="match status" value="1"/>
</dbReference>
<feature type="domain" description="Gamma-butyrobetaine hydroxylase-like N-terminal" evidence="3">
    <location>
        <begin position="13"/>
        <end position="94"/>
    </location>
</feature>
<dbReference type="AlphaFoldDB" id="A0A1D8B001"/>
<keyword evidence="1" id="KW-0479">Metal-binding</keyword>
<dbReference type="GO" id="GO:0046872">
    <property type="term" value="F:metal ion binding"/>
    <property type="evidence" value="ECO:0007669"/>
    <property type="project" value="UniProtKB-KW"/>
</dbReference>
<evidence type="ECO:0000313" key="5">
    <source>
        <dbReference type="Proteomes" id="UP000095228"/>
    </source>
</evidence>
<keyword evidence="2" id="KW-0408">Iron</keyword>
<dbReference type="Pfam" id="PF06155">
    <property type="entry name" value="GBBH-like_N"/>
    <property type="match status" value="1"/>
</dbReference>
<gene>
    <name evidence="4" type="ORF">Verru16b_03540</name>
</gene>
<keyword evidence="5" id="KW-1185">Reference proteome</keyword>
<evidence type="ECO:0000259" key="3">
    <source>
        <dbReference type="Pfam" id="PF06155"/>
    </source>
</evidence>
<dbReference type="InterPro" id="IPR038492">
    <property type="entry name" value="GBBH-like_N_sf"/>
</dbReference>
<dbReference type="Proteomes" id="UP000095228">
    <property type="component" value="Chromosome"/>
</dbReference>
<reference evidence="4 5" key="1">
    <citation type="submission" date="2016-06" db="EMBL/GenBank/DDBJ databases">
        <title>Three novel species with peptidoglycan cell walls form the new genus Lacunisphaera gen. nov. in the family Opitutaceae of the verrucomicrobial subdivision 4.</title>
        <authorList>
            <person name="Rast P."/>
            <person name="Gloeckner I."/>
            <person name="Jogler M."/>
            <person name="Boedeker C."/>
            <person name="Jeske O."/>
            <person name="Wiegand S."/>
            <person name="Reinhardt R."/>
            <person name="Schumann P."/>
            <person name="Rohde M."/>
            <person name="Spring S."/>
            <person name="Gloeckner F.O."/>
            <person name="Jogler C."/>
        </authorList>
    </citation>
    <scope>NUCLEOTIDE SEQUENCE [LARGE SCALE GENOMIC DNA]</scope>
    <source>
        <strain evidence="4 5">IG16b</strain>
    </source>
</reference>
<evidence type="ECO:0000256" key="2">
    <source>
        <dbReference type="ARBA" id="ARBA00023004"/>
    </source>
</evidence>
<proteinExistence type="predicted"/>
<name>A0A1D8B001_9BACT</name>
<sequence length="101" mass="11241">MPSPVDVQLIGPEVAIRWDDGQESYITFATLRAASPSAEVKGERDIFGTVYGGEAPRDYRGVEVTGWERVGNYAIRFDFSDGHRTGLYAYELLRKLGEAPK</sequence>